<evidence type="ECO:0000256" key="2">
    <source>
        <dbReference type="ARBA" id="ARBA00004447"/>
    </source>
</evidence>
<evidence type="ECO:0000256" key="12">
    <source>
        <dbReference type="ARBA" id="ARBA00023034"/>
    </source>
</evidence>
<evidence type="ECO:0000256" key="3">
    <source>
        <dbReference type="ARBA" id="ARBA00005100"/>
    </source>
</evidence>
<name>A0A9W9EUB4_9EURO</name>
<comment type="subcellular location">
    <subcellularLocation>
        <location evidence="2">Golgi apparatus</location>
        <location evidence="2">Golgi stack membrane</location>
        <topology evidence="2">Single-pass type II membrane protein</topology>
    </subcellularLocation>
</comment>
<dbReference type="InterPro" id="IPR016040">
    <property type="entry name" value="NAD(P)-bd_dom"/>
</dbReference>
<comment type="cofactor">
    <cofactor evidence="1">
        <name>NAD(+)</name>
        <dbReference type="ChEBI" id="CHEBI:57540"/>
    </cofactor>
</comment>
<dbReference type="InterPro" id="IPR036291">
    <property type="entry name" value="NAD(P)-bd_dom_sf"/>
</dbReference>
<evidence type="ECO:0000256" key="16">
    <source>
        <dbReference type="ARBA" id="ARBA00031585"/>
    </source>
</evidence>
<keyword evidence="15" id="KW-0456">Lyase</keyword>
<proteinExistence type="inferred from homology"/>
<evidence type="ECO:0000256" key="1">
    <source>
        <dbReference type="ARBA" id="ARBA00001911"/>
    </source>
</evidence>
<comment type="catalytic activity">
    <reaction evidence="17">
        <text>UDP-alpha-D-glucuronate + H(+) = UDP-alpha-D-xylose + CO2</text>
        <dbReference type="Rhea" id="RHEA:23916"/>
        <dbReference type="ChEBI" id="CHEBI:15378"/>
        <dbReference type="ChEBI" id="CHEBI:16526"/>
        <dbReference type="ChEBI" id="CHEBI:57632"/>
        <dbReference type="ChEBI" id="CHEBI:58052"/>
        <dbReference type="EC" id="4.1.1.35"/>
    </reaction>
    <physiologicalReaction direction="left-to-right" evidence="17">
        <dbReference type="Rhea" id="RHEA:23917"/>
    </physiologicalReaction>
</comment>
<evidence type="ECO:0000256" key="7">
    <source>
        <dbReference type="ARBA" id="ARBA00022692"/>
    </source>
</evidence>
<comment type="similarity">
    <text evidence="4">Belongs to the NAD(P)-dependent epimerase/dehydratase family. UDP-glucuronic acid decarboxylase subfamily.</text>
</comment>
<gene>
    <name evidence="19" type="ORF">N7456_011596</name>
</gene>
<evidence type="ECO:0000313" key="20">
    <source>
        <dbReference type="Proteomes" id="UP001149165"/>
    </source>
</evidence>
<evidence type="ECO:0000256" key="10">
    <source>
        <dbReference type="ARBA" id="ARBA00022989"/>
    </source>
</evidence>
<dbReference type="GO" id="GO:0048040">
    <property type="term" value="F:UDP-glucuronate decarboxylase activity"/>
    <property type="evidence" value="ECO:0007669"/>
    <property type="project" value="UniProtKB-EC"/>
</dbReference>
<feature type="domain" description="NAD(P)-binding" evidence="18">
    <location>
        <begin position="13"/>
        <end position="316"/>
    </location>
</feature>
<accession>A0A9W9EUB4</accession>
<organism evidence="19 20">
    <name type="scientific">Penicillium angulare</name>
    <dbReference type="NCBI Taxonomy" id="116970"/>
    <lineage>
        <taxon>Eukaryota</taxon>
        <taxon>Fungi</taxon>
        <taxon>Dikarya</taxon>
        <taxon>Ascomycota</taxon>
        <taxon>Pezizomycotina</taxon>
        <taxon>Eurotiomycetes</taxon>
        <taxon>Eurotiomycetidae</taxon>
        <taxon>Eurotiales</taxon>
        <taxon>Aspergillaceae</taxon>
        <taxon>Penicillium</taxon>
    </lineage>
</organism>
<dbReference type="Gene3D" id="3.40.50.720">
    <property type="entry name" value="NAD(P)-binding Rossmann-like Domain"/>
    <property type="match status" value="1"/>
</dbReference>
<evidence type="ECO:0000256" key="6">
    <source>
        <dbReference type="ARBA" id="ARBA00018816"/>
    </source>
</evidence>
<dbReference type="EC" id="4.1.1.35" evidence="5"/>
<dbReference type="CDD" id="cd05230">
    <property type="entry name" value="UGD_SDR_e"/>
    <property type="match status" value="1"/>
</dbReference>
<dbReference type="InterPro" id="IPR044516">
    <property type="entry name" value="UXS-like"/>
</dbReference>
<keyword evidence="20" id="KW-1185">Reference proteome</keyword>
<dbReference type="PANTHER" id="PTHR43078:SF6">
    <property type="entry name" value="UDP-GLUCURONIC ACID DECARBOXYLASE 1"/>
    <property type="match status" value="1"/>
</dbReference>
<evidence type="ECO:0000256" key="5">
    <source>
        <dbReference type="ARBA" id="ARBA00012290"/>
    </source>
</evidence>
<dbReference type="OrthoDB" id="331544at2759"/>
<comment type="pathway">
    <text evidence="3">Nucleotide-sugar biosynthesis; UDP-alpha-D-xylose biosynthesis; UDP-alpha-D-xylose from UDP-alpha-D-glucuronate: step 1/1.</text>
</comment>
<evidence type="ECO:0000256" key="9">
    <source>
        <dbReference type="ARBA" id="ARBA00022968"/>
    </source>
</evidence>
<keyword evidence="8" id="KW-0210">Decarboxylase</keyword>
<keyword evidence="12" id="KW-0333">Golgi apparatus</keyword>
<dbReference type="GO" id="GO:0032580">
    <property type="term" value="C:Golgi cisterna membrane"/>
    <property type="evidence" value="ECO:0007669"/>
    <property type="project" value="UniProtKB-SubCell"/>
</dbReference>
<dbReference type="GO" id="GO:0042732">
    <property type="term" value="P:D-xylose metabolic process"/>
    <property type="evidence" value="ECO:0007669"/>
    <property type="project" value="InterPro"/>
</dbReference>
<dbReference type="PANTHER" id="PTHR43078">
    <property type="entry name" value="UDP-GLUCURONIC ACID DECARBOXYLASE-RELATED"/>
    <property type="match status" value="1"/>
</dbReference>
<dbReference type="AlphaFoldDB" id="A0A9W9EUB4"/>
<evidence type="ECO:0000256" key="15">
    <source>
        <dbReference type="ARBA" id="ARBA00023239"/>
    </source>
</evidence>
<keyword evidence="10" id="KW-1133">Transmembrane helix</keyword>
<reference evidence="19" key="1">
    <citation type="submission" date="2022-11" db="EMBL/GenBank/DDBJ databases">
        <authorList>
            <person name="Petersen C."/>
        </authorList>
    </citation>
    <scope>NUCLEOTIDE SEQUENCE</scope>
    <source>
        <strain evidence="19">IBT 30069</strain>
    </source>
</reference>
<dbReference type="Pfam" id="PF16363">
    <property type="entry name" value="GDP_Man_Dehyd"/>
    <property type="match status" value="1"/>
</dbReference>
<keyword evidence="7" id="KW-0812">Transmembrane</keyword>
<keyword evidence="14" id="KW-0325">Glycoprotein</keyword>
<keyword evidence="11" id="KW-0520">NAD</keyword>
<comment type="caution">
    <text evidence="19">The sequence shown here is derived from an EMBL/GenBank/DDBJ whole genome shotgun (WGS) entry which is preliminary data.</text>
</comment>
<dbReference type="SUPFAM" id="SSF51735">
    <property type="entry name" value="NAD(P)-binding Rossmann-fold domains"/>
    <property type="match status" value="1"/>
</dbReference>
<reference evidence="19" key="2">
    <citation type="journal article" date="2023" name="IMA Fungus">
        <title>Comparative genomic study of the Penicillium genus elucidates a diverse pangenome and 15 lateral gene transfer events.</title>
        <authorList>
            <person name="Petersen C."/>
            <person name="Sorensen T."/>
            <person name="Nielsen M.R."/>
            <person name="Sondergaard T.E."/>
            <person name="Sorensen J.L."/>
            <person name="Fitzpatrick D.A."/>
            <person name="Frisvad J.C."/>
            <person name="Nielsen K.L."/>
        </authorList>
    </citation>
    <scope>NUCLEOTIDE SEQUENCE</scope>
    <source>
        <strain evidence="19">IBT 30069</strain>
    </source>
</reference>
<evidence type="ECO:0000256" key="14">
    <source>
        <dbReference type="ARBA" id="ARBA00023180"/>
    </source>
</evidence>
<keyword evidence="13" id="KW-0472">Membrane</keyword>
<evidence type="ECO:0000256" key="11">
    <source>
        <dbReference type="ARBA" id="ARBA00023027"/>
    </source>
</evidence>
<sequence>MAQFEEVTHSKVLVTGAAGFLGSHLVDFLLKKGHQVIGIDSFQTGSPAKLEHLENHPKFKLISHNIQTPFEGLGLENIDQIFNLACPASPIHYQKDPISTLKTCFQGIENILELAKANDIRVLHTSTSEVYGDPQVHPQPESYWGNVNPFGARSCYDEGKRVAEALCYAYQEKYPDLQIRIARIFNTYGPRMAHSDGRVVSSFIGDALAGNPIKITGDGTATRSFQYITDCIEGLYRLMNSDYPAPVNIGNPGEFTIREFAEIIVDMVAELGMPKVPITYLPRPADDPNTRKPDITRAKEVLGWEPTVNLKDGLVETIKWHMEQSK</sequence>
<evidence type="ECO:0000259" key="18">
    <source>
        <dbReference type="Pfam" id="PF16363"/>
    </source>
</evidence>
<evidence type="ECO:0000256" key="8">
    <source>
        <dbReference type="ARBA" id="ARBA00022793"/>
    </source>
</evidence>
<evidence type="ECO:0000256" key="4">
    <source>
        <dbReference type="ARBA" id="ARBA00007505"/>
    </source>
</evidence>
<dbReference type="Proteomes" id="UP001149165">
    <property type="component" value="Unassembled WGS sequence"/>
</dbReference>
<keyword evidence="9" id="KW-0735">Signal-anchor</keyword>
<dbReference type="GO" id="GO:0070403">
    <property type="term" value="F:NAD+ binding"/>
    <property type="evidence" value="ECO:0007669"/>
    <property type="project" value="InterPro"/>
</dbReference>
<dbReference type="FunFam" id="3.40.50.720:FF:000065">
    <property type="entry name" value="UDP-glucuronic acid decarboxylase 1"/>
    <property type="match status" value="1"/>
</dbReference>
<evidence type="ECO:0000313" key="19">
    <source>
        <dbReference type="EMBL" id="KAJ5087980.1"/>
    </source>
</evidence>
<protein>
    <recommendedName>
        <fullName evidence="6">UDP-glucuronic acid decarboxylase 1</fullName>
        <ecNumber evidence="5">4.1.1.35</ecNumber>
    </recommendedName>
    <alternativeName>
        <fullName evidence="16">UDP-glucuronate decarboxylase 1</fullName>
    </alternativeName>
</protein>
<evidence type="ECO:0000256" key="17">
    <source>
        <dbReference type="ARBA" id="ARBA00049410"/>
    </source>
</evidence>
<dbReference type="EMBL" id="JAPQKH010000007">
    <property type="protein sequence ID" value="KAJ5087980.1"/>
    <property type="molecule type" value="Genomic_DNA"/>
</dbReference>
<evidence type="ECO:0000256" key="13">
    <source>
        <dbReference type="ARBA" id="ARBA00023136"/>
    </source>
</evidence>